<dbReference type="EMBL" id="OW240919">
    <property type="protein sequence ID" value="CAH2312536.1"/>
    <property type="molecule type" value="Genomic_DNA"/>
</dbReference>
<keyword evidence="2" id="KW-1185">Reference proteome</keyword>
<reference evidence="1" key="1">
    <citation type="submission" date="2022-03" db="EMBL/GenBank/DDBJ databases">
        <authorList>
            <person name="Alioto T."/>
            <person name="Alioto T."/>
            <person name="Gomez Garrido J."/>
        </authorList>
    </citation>
    <scope>NUCLEOTIDE SEQUENCE</scope>
</reference>
<gene>
    <name evidence="1" type="ORF">PECUL_23A009240</name>
</gene>
<dbReference type="AlphaFoldDB" id="A0AAD1SVP7"/>
<protein>
    <submittedName>
        <fullName evidence="1">Uncharacterized protein</fullName>
    </submittedName>
</protein>
<dbReference type="Proteomes" id="UP001295444">
    <property type="component" value="Chromosome 08"/>
</dbReference>
<accession>A0AAD1SVP7</accession>
<name>A0AAD1SVP7_PELCU</name>
<sequence length="80" mass="8996">MADAEAPATRDLTLCCADSCHILFDLEVIFVRFWATLEERMRLAHPAVTQHQERWPVGTLAHRTTKRAAVPSTPNAPTVR</sequence>
<organism evidence="1 2">
    <name type="scientific">Pelobates cultripes</name>
    <name type="common">Western spadefoot toad</name>
    <dbReference type="NCBI Taxonomy" id="61616"/>
    <lineage>
        <taxon>Eukaryota</taxon>
        <taxon>Metazoa</taxon>
        <taxon>Chordata</taxon>
        <taxon>Craniata</taxon>
        <taxon>Vertebrata</taxon>
        <taxon>Euteleostomi</taxon>
        <taxon>Amphibia</taxon>
        <taxon>Batrachia</taxon>
        <taxon>Anura</taxon>
        <taxon>Pelobatoidea</taxon>
        <taxon>Pelobatidae</taxon>
        <taxon>Pelobates</taxon>
    </lineage>
</organism>
<proteinExistence type="predicted"/>
<evidence type="ECO:0000313" key="1">
    <source>
        <dbReference type="EMBL" id="CAH2312536.1"/>
    </source>
</evidence>
<evidence type="ECO:0000313" key="2">
    <source>
        <dbReference type="Proteomes" id="UP001295444"/>
    </source>
</evidence>